<evidence type="ECO:0000256" key="8">
    <source>
        <dbReference type="ARBA" id="ARBA00022777"/>
    </source>
</evidence>
<sequence>MARLGELDVPDRLSPFAPVWMSQIGFAVMCAAAAYVVRMLVDTVAPSSGPFSLGYAAVLVATLFGRWQSGLLTAGITSFYAWYFALPVHGSFVFADPTDRPRAVVNTLAYLLVILLAERFRVATRHAVEERDRQIEERDLFLAEFDHRVKNNFAVVTSMLDMQRRRARDGATADALGSALNRVESIARAHRHLYRGHSAPGSVQIDKYLGDLCDALREALLLHGAVQLRCETDAAAMSRDEAVSIGLLVNELVTNAAKHAFAGRERGEIRVAFRTIDGGYVLEVADDGVGLPKEMPQPTSDGGLGQRLIDAFARQAGGTLATDSGPNGTTVTLTVAG</sequence>
<dbReference type="InterPro" id="IPR036890">
    <property type="entry name" value="HATPase_C_sf"/>
</dbReference>
<dbReference type="PANTHER" id="PTHR41523">
    <property type="entry name" value="TWO-COMPONENT SYSTEM SENSOR PROTEIN"/>
    <property type="match status" value="1"/>
</dbReference>
<dbReference type="GO" id="GO:0005524">
    <property type="term" value="F:ATP binding"/>
    <property type="evidence" value="ECO:0007669"/>
    <property type="project" value="UniProtKB-KW"/>
</dbReference>
<evidence type="ECO:0000256" key="11">
    <source>
        <dbReference type="ARBA" id="ARBA00023012"/>
    </source>
</evidence>
<feature type="transmembrane region" description="Helical" evidence="13">
    <location>
        <begin position="20"/>
        <end position="41"/>
    </location>
</feature>
<evidence type="ECO:0000256" key="6">
    <source>
        <dbReference type="ARBA" id="ARBA00022692"/>
    </source>
</evidence>
<dbReference type="PROSITE" id="PS50109">
    <property type="entry name" value="HIS_KIN"/>
    <property type="match status" value="1"/>
</dbReference>
<dbReference type="Pfam" id="PF02518">
    <property type="entry name" value="HATPase_c"/>
    <property type="match status" value="1"/>
</dbReference>
<evidence type="ECO:0000256" key="13">
    <source>
        <dbReference type="SAM" id="Phobius"/>
    </source>
</evidence>
<dbReference type="GO" id="GO:0004673">
    <property type="term" value="F:protein histidine kinase activity"/>
    <property type="evidence" value="ECO:0007669"/>
    <property type="project" value="UniProtKB-EC"/>
</dbReference>
<dbReference type="SMART" id="SM00387">
    <property type="entry name" value="HATPase_c"/>
    <property type="match status" value="1"/>
</dbReference>
<comment type="catalytic activity">
    <reaction evidence="1">
        <text>ATP + protein L-histidine = ADP + protein N-phospho-L-histidine.</text>
        <dbReference type="EC" id="2.7.13.3"/>
    </reaction>
</comment>
<gene>
    <name evidence="15" type="ORF">J7S20_11815</name>
</gene>
<feature type="domain" description="Histidine kinase" evidence="14">
    <location>
        <begin position="144"/>
        <end position="337"/>
    </location>
</feature>
<keyword evidence="9 15" id="KW-0067">ATP-binding</keyword>
<keyword evidence="4" id="KW-0597">Phosphoprotein</keyword>
<evidence type="ECO:0000256" key="3">
    <source>
        <dbReference type="ARBA" id="ARBA00012438"/>
    </source>
</evidence>
<dbReference type="Proteomes" id="UP000676996">
    <property type="component" value="Unassembled WGS sequence"/>
</dbReference>
<dbReference type="PANTHER" id="PTHR41523:SF8">
    <property type="entry name" value="ETHYLENE RESPONSE SENSOR PROTEIN"/>
    <property type="match status" value="1"/>
</dbReference>
<keyword evidence="8" id="KW-0418">Kinase</keyword>
<organism evidence="15 16">
    <name type="scientific">Stakelama marina</name>
    <dbReference type="NCBI Taxonomy" id="2826939"/>
    <lineage>
        <taxon>Bacteria</taxon>
        <taxon>Pseudomonadati</taxon>
        <taxon>Pseudomonadota</taxon>
        <taxon>Alphaproteobacteria</taxon>
        <taxon>Sphingomonadales</taxon>
        <taxon>Sphingomonadaceae</taxon>
        <taxon>Stakelama</taxon>
    </lineage>
</organism>
<keyword evidence="12 13" id="KW-0472">Membrane</keyword>
<dbReference type="Gene3D" id="3.30.565.10">
    <property type="entry name" value="Histidine kinase-like ATPase, C-terminal domain"/>
    <property type="match status" value="1"/>
</dbReference>
<keyword evidence="16" id="KW-1185">Reference proteome</keyword>
<dbReference type="InterPro" id="IPR011495">
    <property type="entry name" value="Sig_transdc_His_kin_sub2_dim/P"/>
</dbReference>
<dbReference type="InterPro" id="IPR005467">
    <property type="entry name" value="His_kinase_dom"/>
</dbReference>
<evidence type="ECO:0000313" key="16">
    <source>
        <dbReference type="Proteomes" id="UP000676996"/>
    </source>
</evidence>
<dbReference type="RefSeq" id="WP_284054435.1">
    <property type="nucleotide sequence ID" value="NZ_JAGRQC010000003.1"/>
</dbReference>
<keyword evidence="6 13" id="KW-0812">Transmembrane</keyword>
<dbReference type="InterPro" id="IPR025201">
    <property type="entry name" value="KdpD_TM"/>
</dbReference>
<keyword evidence="11" id="KW-0902">Two-component regulatory system</keyword>
<evidence type="ECO:0000256" key="7">
    <source>
        <dbReference type="ARBA" id="ARBA00022741"/>
    </source>
</evidence>
<evidence type="ECO:0000256" key="5">
    <source>
        <dbReference type="ARBA" id="ARBA00022679"/>
    </source>
</evidence>
<evidence type="ECO:0000256" key="9">
    <source>
        <dbReference type="ARBA" id="ARBA00022840"/>
    </source>
</evidence>
<accession>A0A8T4IH33</accession>
<dbReference type="InterPro" id="IPR038318">
    <property type="entry name" value="KdpD_sf"/>
</dbReference>
<dbReference type="Pfam" id="PF13493">
    <property type="entry name" value="DUF4118"/>
    <property type="match status" value="1"/>
</dbReference>
<dbReference type="GO" id="GO:0016020">
    <property type="term" value="C:membrane"/>
    <property type="evidence" value="ECO:0007669"/>
    <property type="project" value="UniProtKB-SubCell"/>
</dbReference>
<dbReference type="GO" id="GO:0000160">
    <property type="term" value="P:phosphorelay signal transduction system"/>
    <property type="evidence" value="ECO:0007669"/>
    <property type="project" value="UniProtKB-KW"/>
</dbReference>
<evidence type="ECO:0000256" key="1">
    <source>
        <dbReference type="ARBA" id="ARBA00000085"/>
    </source>
</evidence>
<proteinExistence type="predicted"/>
<dbReference type="SUPFAM" id="SSF55874">
    <property type="entry name" value="ATPase domain of HSP90 chaperone/DNA topoisomerase II/histidine kinase"/>
    <property type="match status" value="1"/>
</dbReference>
<evidence type="ECO:0000256" key="4">
    <source>
        <dbReference type="ARBA" id="ARBA00022553"/>
    </source>
</evidence>
<dbReference type="Gene3D" id="1.20.120.620">
    <property type="entry name" value="Backbone structure of the membrane domain of e. Coli histidine kinase receptor kdpd"/>
    <property type="match status" value="1"/>
</dbReference>
<dbReference type="EC" id="2.7.13.3" evidence="3"/>
<protein>
    <recommendedName>
        <fullName evidence="3">histidine kinase</fullName>
        <ecNumber evidence="3">2.7.13.3</ecNumber>
    </recommendedName>
</protein>
<comment type="caution">
    <text evidence="15">The sequence shown here is derived from an EMBL/GenBank/DDBJ whole genome shotgun (WGS) entry which is preliminary data.</text>
</comment>
<dbReference type="Gene3D" id="3.30.450.20">
    <property type="entry name" value="PAS domain"/>
    <property type="match status" value="1"/>
</dbReference>
<dbReference type="EMBL" id="JAGRQC010000003">
    <property type="protein sequence ID" value="MBR0553194.1"/>
    <property type="molecule type" value="Genomic_DNA"/>
</dbReference>
<dbReference type="Pfam" id="PF07568">
    <property type="entry name" value="HisKA_2"/>
    <property type="match status" value="1"/>
</dbReference>
<reference evidence="15" key="1">
    <citation type="submission" date="2021-04" db="EMBL/GenBank/DDBJ databases">
        <title>Ouciella asimina sp. nov., isolated from the surface seawater in the hydrothermal field of Okinawa Trough.</title>
        <authorList>
            <person name="Shuang W."/>
        </authorList>
    </citation>
    <scope>NUCLEOTIDE SEQUENCE</scope>
    <source>
        <strain evidence="15">LXI357</strain>
    </source>
</reference>
<comment type="subcellular location">
    <subcellularLocation>
        <location evidence="2">Membrane</location>
        <topology evidence="2">Multi-pass membrane protein</topology>
    </subcellularLocation>
</comment>
<keyword evidence="10 13" id="KW-1133">Transmembrane helix</keyword>
<name>A0A8T4IH33_9SPHN</name>
<keyword evidence="5" id="KW-0808">Transferase</keyword>
<keyword evidence="7" id="KW-0547">Nucleotide-binding</keyword>
<evidence type="ECO:0000313" key="15">
    <source>
        <dbReference type="EMBL" id="MBR0553194.1"/>
    </source>
</evidence>
<evidence type="ECO:0000259" key="14">
    <source>
        <dbReference type="PROSITE" id="PS50109"/>
    </source>
</evidence>
<dbReference type="InterPro" id="IPR003594">
    <property type="entry name" value="HATPase_dom"/>
</dbReference>
<evidence type="ECO:0000256" key="12">
    <source>
        <dbReference type="ARBA" id="ARBA00023136"/>
    </source>
</evidence>
<dbReference type="AlphaFoldDB" id="A0A8T4IH33"/>
<evidence type="ECO:0000256" key="10">
    <source>
        <dbReference type="ARBA" id="ARBA00022989"/>
    </source>
</evidence>
<evidence type="ECO:0000256" key="2">
    <source>
        <dbReference type="ARBA" id="ARBA00004141"/>
    </source>
</evidence>
<feature type="transmembrane region" description="Helical" evidence="13">
    <location>
        <begin position="53"/>
        <end position="83"/>
    </location>
</feature>